<feature type="coiled-coil region" evidence="8">
    <location>
        <begin position="157"/>
        <end position="184"/>
    </location>
</feature>
<keyword evidence="4" id="KW-0808">Transferase</keyword>
<dbReference type="Pfam" id="PF00072">
    <property type="entry name" value="Response_reg"/>
    <property type="match status" value="1"/>
</dbReference>
<dbReference type="EnsemblBacteria" id="BAA18075">
    <property type="protein sequence ID" value="BAA18075"/>
    <property type="gene ID" value="BAA18075"/>
</dbReference>
<feature type="modified residue" description="4-aspartylphosphate" evidence="7">
    <location>
        <position position="85"/>
    </location>
</feature>
<organism evidence="11 12">
    <name type="scientific">Synechocystis sp. (strain ATCC 27184 / PCC 6803 / Kazusa)</name>
    <dbReference type="NCBI Taxonomy" id="1111708"/>
    <lineage>
        <taxon>Bacteria</taxon>
        <taxon>Bacillati</taxon>
        <taxon>Cyanobacteriota</taxon>
        <taxon>Cyanophyceae</taxon>
        <taxon>Synechococcales</taxon>
        <taxon>Merismopediaceae</taxon>
        <taxon>Synechocystis</taxon>
    </lineage>
</organism>
<dbReference type="PhylomeDB" id="P74004"/>
<dbReference type="InterPro" id="IPR003594">
    <property type="entry name" value="HATPase_dom"/>
</dbReference>
<dbReference type="Gene3D" id="3.30.565.10">
    <property type="entry name" value="Histidine kinase-like ATPase, C-terminal domain"/>
    <property type="match status" value="1"/>
</dbReference>
<dbReference type="EMBL" id="BA000022">
    <property type="protein sequence ID" value="BAA18075.1"/>
    <property type="molecule type" value="Genomic_DNA"/>
</dbReference>
<evidence type="ECO:0000259" key="9">
    <source>
        <dbReference type="PROSITE" id="PS50109"/>
    </source>
</evidence>
<accession>P74004</accession>
<evidence type="ECO:0000259" key="10">
    <source>
        <dbReference type="PROSITE" id="PS50110"/>
    </source>
</evidence>
<evidence type="ECO:0000256" key="4">
    <source>
        <dbReference type="ARBA" id="ARBA00022679"/>
    </source>
</evidence>
<dbReference type="SMART" id="SM00387">
    <property type="entry name" value="HATPase_c"/>
    <property type="match status" value="1"/>
</dbReference>
<evidence type="ECO:0000256" key="8">
    <source>
        <dbReference type="SAM" id="Coils"/>
    </source>
</evidence>
<dbReference type="CDD" id="cd00075">
    <property type="entry name" value="HATPase"/>
    <property type="match status" value="1"/>
</dbReference>
<dbReference type="InterPro" id="IPR005467">
    <property type="entry name" value="His_kinase_dom"/>
</dbReference>
<sequence length="420" mass="46785">MEVEYSGVSPGTPSKRLFLPRSCAMSASPRLHILLIEDNLAEARLLQEILKGSPKENFAFNHVQRLGDALTVLAQGEKFDIILLDLTLPDSQGLNSLPKLQSHPQNLPIIVLTHYQDEELALEAVRQGAQDYLVKRDVSLDILLRSLHYAIQRHCLARELAAENQILSASIKRQERELSEAKAANKLKSEFVSMLSHDFRNPLNTILLSAGLLEESGDRLSKGQQHNYFNMIRTAIKDLDELLSEVLLLGKTENGQLSCQFESLDLLYFCQDLMRLVNNAQRQPRPIHFHTQGNLQQGVWDAHLLRHIICNLLSNAIKYSPSPTPILFDVIAEGKTMIFRVTDQGIGIPPQAMAELFNPFFRADNVEGVTGTGLGLAIVQRCANIHGGEVTVESKEGEGSCFAVRLPILEIADNGDRFSP</sequence>
<reference evidence="11 12" key="2">
    <citation type="journal article" date="1996" name="DNA Res.">
        <title>Sequence analysis of the genome of the unicellular cyanobacterium Synechocystis sp. strain PCC6803. II. Sequence determination of the entire genome and assignment of potential protein-coding regions.</title>
        <authorList>
            <person name="Kaneko T."/>
            <person name="Sato S."/>
            <person name="Kotani H."/>
            <person name="Tanaka A."/>
            <person name="Asamizu E."/>
            <person name="Nakamura Y."/>
            <person name="Miyajima N."/>
            <person name="Hirosawa M."/>
            <person name="Sugiura M."/>
            <person name="Sasamoto S."/>
            <person name="Kimura T."/>
            <person name="Hosouchi T."/>
            <person name="Matsuno A."/>
            <person name="Muraki A."/>
            <person name="Nakazaki N."/>
            <person name="Naruo K."/>
            <person name="Okumura S."/>
            <person name="Shimpo S."/>
            <person name="Takeuchi C."/>
            <person name="Wada T."/>
            <person name="Watanabe A."/>
            <person name="Yamada M."/>
            <person name="Yasuda M."/>
            <person name="Tabata S."/>
        </authorList>
    </citation>
    <scope>NUCLEOTIDE SEQUENCE [LARGE SCALE GENOMIC DNA]</scope>
    <source>
        <strain evidence="12">ATCC 27184 / PCC 6803 / Kazusa</strain>
    </source>
</reference>
<comment type="catalytic activity">
    <reaction evidence="1">
        <text>ATP + protein L-histidine = ADP + protein N-phospho-L-histidine.</text>
        <dbReference type="EC" id="2.7.13.3"/>
    </reaction>
</comment>
<dbReference type="InterPro" id="IPR001789">
    <property type="entry name" value="Sig_transdc_resp-reg_receiver"/>
</dbReference>
<dbReference type="PROSITE" id="PS50109">
    <property type="entry name" value="HIS_KIN"/>
    <property type="match status" value="1"/>
</dbReference>
<proteinExistence type="predicted"/>
<reference evidence="11 12" key="1">
    <citation type="journal article" date="1995" name="DNA Res.">
        <title>Sequence analysis of the genome of the unicellular cyanobacterium Synechocystis sp. strain PCC6803. I. Sequence features in the 1 Mb region from map positions 64% to 92% of the genome.</title>
        <authorList>
            <person name="Kaneko T."/>
            <person name="Tanaka A."/>
            <person name="Sato S."/>
            <person name="Kotani H."/>
            <person name="Sazuka T."/>
            <person name="Miyajima N."/>
            <person name="Sugiura M."/>
            <person name="Tabata S."/>
        </authorList>
    </citation>
    <scope>NUCLEOTIDE SEQUENCE [LARGE SCALE GENOMIC DNA]</scope>
    <source>
        <strain evidence="12">ATCC 27184 / PCC 6803 / Kazusa</strain>
    </source>
</reference>
<keyword evidence="12" id="KW-1185">Reference proteome</keyword>
<dbReference type="SMR" id="P74004"/>
<dbReference type="PIR" id="S75514">
    <property type="entry name" value="S75514"/>
</dbReference>
<protein>
    <recommendedName>
        <fullName evidence="2">histidine kinase</fullName>
        <ecNumber evidence="2">2.7.13.3</ecNumber>
    </recommendedName>
</protein>
<dbReference type="eggNOG" id="COG0745">
    <property type="taxonomic scope" value="Bacteria"/>
</dbReference>
<evidence type="ECO:0000256" key="6">
    <source>
        <dbReference type="ARBA" id="ARBA00023012"/>
    </source>
</evidence>
<evidence type="ECO:0000256" key="1">
    <source>
        <dbReference type="ARBA" id="ARBA00000085"/>
    </source>
</evidence>
<dbReference type="SUPFAM" id="SSF47384">
    <property type="entry name" value="Homodimeric domain of signal transducing histidine kinase"/>
    <property type="match status" value="1"/>
</dbReference>
<dbReference type="IntAct" id="P74004">
    <property type="interactions" value="1"/>
</dbReference>
<evidence type="ECO:0000313" key="12">
    <source>
        <dbReference type="Proteomes" id="UP000001425"/>
    </source>
</evidence>
<evidence type="ECO:0000313" key="11">
    <source>
        <dbReference type="EMBL" id="BAA18075.1"/>
    </source>
</evidence>
<dbReference type="InterPro" id="IPR003661">
    <property type="entry name" value="HisK_dim/P_dom"/>
</dbReference>
<dbReference type="Pfam" id="PF00512">
    <property type="entry name" value="HisKA"/>
    <property type="match status" value="1"/>
</dbReference>
<dbReference type="FunFam" id="3.30.565.10:FF:000006">
    <property type="entry name" value="Sensor histidine kinase WalK"/>
    <property type="match status" value="1"/>
</dbReference>
<dbReference type="InterPro" id="IPR050736">
    <property type="entry name" value="Sensor_HK_Regulatory"/>
</dbReference>
<dbReference type="KEGG" id="syn:slr1324"/>
<evidence type="ECO:0000256" key="5">
    <source>
        <dbReference type="ARBA" id="ARBA00022777"/>
    </source>
</evidence>
<keyword evidence="6" id="KW-0902">Two-component regulatory system</keyword>
<dbReference type="PANTHER" id="PTHR43711">
    <property type="entry name" value="TWO-COMPONENT HISTIDINE KINASE"/>
    <property type="match status" value="1"/>
</dbReference>
<keyword evidence="5 11" id="KW-0418">Kinase</keyword>
<dbReference type="SUPFAM" id="SSF52172">
    <property type="entry name" value="CheY-like"/>
    <property type="match status" value="1"/>
</dbReference>
<dbReference type="PROSITE" id="PS50110">
    <property type="entry name" value="RESPONSE_REGULATORY"/>
    <property type="match status" value="1"/>
</dbReference>
<gene>
    <name evidence="11" type="ordered locus">slr1324</name>
</gene>
<dbReference type="CDD" id="cd00082">
    <property type="entry name" value="HisKA"/>
    <property type="match status" value="1"/>
</dbReference>
<dbReference type="Gene3D" id="3.40.50.2300">
    <property type="match status" value="1"/>
</dbReference>
<dbReference type="PRINTS" id="PR00344">
    <property type="entry name" value="BCTRLSENSOR"/>
</dbReference>
<evidence type="ECO:0000256" key="2">
    <source>
        <dbReference type="ARBA" id="ARBA00012438"/>
    </source>
</evidence>
<dbReference type="CDD" id="cd00156">
    <property type="entry name" value="REC"/>
    <property type="match status" value="1"/>
</dbReference>
<dbReference type="EC" id="2.7.13.3" evidence="2"/>
<keyword evidence="8" id="KW-0175">Coiled coil</keyword>
<dbReference type="STRING" id="1148.gene:10498946"/>
<feature type="domain" description="Response regulatory" evidence="10">
    <location>
        <begin position="32"/>
        <end position="150"/>
    </location>
</feature>
<dbReference type="Gene3D" id="1.10.287.130">
    <property type="match status" value="1"/>
</dbReference>
<dbReference type="eggNOG" id="COG2205">
    <property type="taxonomic scope" value="Bacteria"/>
</dbReference>
<dbReference type="InParanoid" id="P74004"/>
<evidence type="ECO:0000256" key="3">
    <source>
        <dbReference type="ARBA" id="ARBA00022553"/>
    </source>
</evidence>
<dbReference type="PaxDb" id="1148-1653159"/>
<keyword evidence="3 7" id="KW-0597">Phosphoprotein</keyword>
<dbReference type="SUPFAM" id="SSF55874">
    <property type="entry name" value="ATPase domain of HSP90 chaperone/DNA topoisomerase II/histidine kinase"/>
    <property type="match status" value="1"/>
</dbReference>
<dbReference type="Pfam" id="PF02518">
    <property type="entry name" value="HATPase_c"/>
    <property type="match status" value="1"/>
</dbReference>
<feature type="domain" description="Histidine kinase" evidence="9">
    <location>
        <begin position="194"/>
        <end position="410"/>
    </location>
</feature>
<dbReference type="GO" id="GO:0000155">
    <property type="term" value="F:phosphorelay sensor kinase activity"/>
    <property type="evidence" value="ECO:0007669"/>
    <property type="project" value="InterPro"/>
</dbReference>
<dbReference type="SMART" id="SM00448">
    <property type="entry name" value="REC"/>
    <property type="match status" value="1"/>
</dbReference>
<dbReference type="InterPro" id="IPR011006">
    <property type="entry name" value="CheY-like_superfamily"/>
</dbReference>
<dbReference type="InterPro" id="IPR036097">
    <property type="entry name" value="HisK_dim/P_sf"/>
</dbReference>
<dbReference type="PANTHER" id="PTHR43711:SF26">
    <property type="entry name" value="SENSOR HISTIDINE KINASE RCSC"/>
    <property type="match status" value="1"/>
</dbReference>
<dbReference type="AlphaFoldDB" id="P74004"/>
<dbReference type="InterPro" id="IPR004358">
    <property type="entry name" value="Sig_transdc_His_kin-like_C"/>
</dbReference>
<name>P74004_SYNY3</name>
<dbReference type="InterPro" id="IPR036890">
    <property type="entry name" value="HATPase_C_sf"/>
</dbReference>
<evidence type="ECO:0000256" key="7">
    <source>
        <dbReference type="PROSITE-ProRule" id="PRU00169"/>
    </source>
</evidence>
<dbReference type="Proteomes" id="UP000001425">
    <property type="component" value="Chromosome"/>
</dbReference>
<dbReference type="SMART" id="SM00388">
    <property type="entry name" value="HisKA"/>
    <property type="match status" value="1"/>
</dbReference>